<keyword evidence="6 7" id="KW-0961">Cell wall biogenesis/degradation</keyword>
<dbReference type="InterPro" id="IPR036365">
    <property type="entry name" value="PGBD-like_sf"/>
</dbReference>
<dbReference type="Gene3D" id="2.40.440.10">
    <property type="entry name" value="L,D-transpeptidase catalytic domain-like"/>
    <property type="match status" value="1"/>
</dbReference>
<accession>C7LSC1</accession>
<evidence type="ECO:0000259" key="9">
    <source>
        <dbReference type="PROSITE" id="PS52029"/>
    </source>
</evidence>
<dbReference type="UniPathway" id="UPA00219"/>
<dbReference type="HOGENOM" id="CLU_020360_3_4_7"/>
<evidence type="ECO:0000256" key="7">
    <source>
        <dbReference type="PROSITE-ProRule" id="PRU01373"/>
    </source>
</evidence>
<evidence type="ECO:0000256" key="5">
    <source>
        <dbReference type="ARBA" id="ARBA00022984"/>
    </source>
</evidence>
<sequence>MHMERFDLSCRNRACPACLQAHALPCPGVVSIVLLGLFFLTGSWATAFADDSLFWFRDGRPGREAFEAVAILADADTEGLSPRKYGAVTLGQALEASQGPEALPLGVIMRLEQDLTEAMVRYFRDLHFGQIDPRQIQENFTPPAPDRFDPLAHLQRAVREKRLREAVREAAPQVPLYGRLREALAQYRQLSEDPVFSQLWQSSLPPLPNGKLEIGESYAGMPLVVLRLIALGDLPRETVMTERYEGHIVKGIMDFQVRHGLEPDGVIGRKTYAQLGVTPSARVRQIELSMERLRWTPLLHAPRMIAVNIPEHVLEAYEVQNGTVQVQTTMRVIIGSALNMRTPLFDGRMRSIEFSPYWNVPLSIARSEVVPKILRDPSYFVRQGFEFVAADGQIITTLSMDDLEAVRSGQMRIRQRPGPRNALGDIKFIFPNKDSIFLHHTPTTHLFEKQRRDLSHGCIRVEDPVGLAKFVLQHDQVWGEERIREAMSAGVSSTLRLREPPQVVLAYNTVQVKNGGRVHFFQDIYGQDKLLDQALRRSVQTSQ</sequence>
<comment type="pathway">
    <text evidence="1 7">Cell wall biogenesis; peptidoglycan biosynthesis.</text>
</comment>
<dbReference type="Pfam" id="PF03734">
    <property type="entry name" value="YkuD"/>
    <property type="match status" value="1"/>
</dbReference>
<dbReference type="AlphaFoldDB" id="C7LSC1"/>
<dbReference type="Pfam" id="PF01471">
    <property type="entry name" value="PG_binding_1"/>
    <property type="match status" value="1"/>
</dbReference>
<comment type="similarity">
    <text evidence="2">Belongs to the YkuD family.</text>
</comment>
<dbReference type="GO" id="GO:0004180">
    <property type="term" value="F:carboxypeptidase activity"/>
    <property type="evidence" value="ECO:0007669"/>
    <property type="project" value="UniProtKB-ARBA"/>
</dbReference>
<keyword evidence="3" id="KW-0808">Transferase</keyword>
<dbReference type="Proteomes" id="UP000002216">
    <property type="component" value="Chromosome"/>
</dbReference>
<dbReference type="SUPFAM" id="SSF141523">
    <property type="entry name" value="L,D-transpeptidase catalytic domain-like"/>
    <property type="match status" value="1"/>
</dbReference>
<feature type="active site" description="Nucleophile" evidence="7">
    <location>
        <position position="458"/>
    </location>
</feature>
<dbReference type="SUPFAM" id="SSF47090">
    <property type="entry name" value="PGBD-like"/>
    <property type="match status" value="1"/>
</dbReference>
<evidence type="ECO:0000256" key="4">
    <source>
        <dbReference type="ARBA" id="ARBA00022960"/>
    </source>
</evidence>
<dbReference type="RefSeq" id="WP_015774758.1">
    <property type="nucleotide sequence ID" value="NC_013173.1"/>
</dbReference>
<dbReference type="GO" id="GO:0071555">
    <property type="term" value="P:cell wall organization"/>
    <property type="evidence" value="ECO:0007669"/>
    <property type="project" value="UniProtKB-UniRule"/>
</dbReference>
<feature type="active site" description="Proton donor/acceptor" evidence="7">
    <location>
        <position position="439"/>
    </location>
</feature>
<keyword evidence="8" id="KW-0812">Transmembrane</keyword>
<keyword evidence="8" id="KW-0472">Membrane</keyword>
<dbReference type="Gene3D" id="1.10.101.10">
    <property type="entry name" value="PGBD-like superfamily/PGBD"/>
    <property type="match status" value="1"/>
</dbReference>
<keyword evidence="5 7" id="KW-0573">Peptidoglycan synthesis</keyword>
<feature type="transmembrane region" description="Helical" evidence="8">
    <location>
        <begin position="21"/>
        <end position="44"/>
    </location>
</feature>
<evidence type="ECO:0000313" key="11">
    <source>
        <dbReference type="Proteomes" id="UP000002216"/>
    </source>
</evidence>
<dbReference type="Pfam" id="PF20142">
    <property type="entry name" value="Scaffold"/>
    <property type="match status" value="1"/>
</dbReference>
<dbReference type="EMBL" id="CP001629">
    <property type="protein sequence ID" value="ACU90669.1"/>
    <property type="molecule type" value="Genomic_DNA"/>
</dbReference>
<evidence type="ECO:0000256" key="3">
    <source>
        <dbReference type="ARBA" id="ARBA00022679"/>
    </source>
</evidence>
<gene>
    <name evidence="10" type="ordered locus">Dbac_2592</name>
</gene>
<dbReference type="InterPro" id="IPR036366">
    <property type="entry name" value="PGBDSf"/>
</dbReference>
<evidence type="ECO:0000256" key="8">
    <source>
        <dbReference type="SAM" id="Phobius"/>
    </source>
</evidence>
<organism evidence="10 11">
    <name type="scientific">Desulfomicrobium baculatum (strain DSM 4028 / VKM B-1378 / X)</name>
    <name type="common">Desulfovibrio baculatus</name>
    <dbReference type="NCBI Taxonomy" id="525897"/>
    <lineage>
        <taxon>Bacteria</taxon>
        <taxon>Pseudomonadati</taxon>
        <taxon>Thermodesulfobacteriota</taxon>
        <taxon>Desulfovibrionia</taxon>
        <taxon>Desulfovibrionales</taxon>
        <taxon>Desulfomicrobiaceae</taxon>
        <taxon>Desulfomicrobium</taxon>
    </lineage>
</organism>
<keyword evidence="8" id="KW-1133">Transmembrane helix</keyword>
<name>C7LSC1_DESBD</name>
<dbReference type="GO" id="GO:0008360">
    <property type="term" value="P:regulation of cell shape"/>
    <property type="evidence" value="ECO:0007669"/>
    <property type="project" value="UniProtKB-UniRule"/>
</dbReference>
<proteinExistence type="inferred from homology"/>
<evidence type="ECO:0000256" key="1">
    <source>
        <dbReference type="ARBA" id="ARBA00004752"/>
    </source>
</evidence>
<evidence type="ECO:0000256" key="2">
    <source>
        <dbReference type="ARBA" id="ARBA00005992"/>
    </source>
</evidence>
<protein>
    <submittedName>
        <fullName evidence="10">ErfK/YbiS/YcfS/YnhG family protein</fullName>
    </submittedName>
</protein>
<dbReference type="InterPro" id="IPR038063">
    <property type="entry name" value="Transpep_catalytic_dom"/>
</dbReference>
<dbReference type="PANTHER" id="PTHR41533">
    <property type="entry name" value="L,D-TRANSPEPTIDASE HI_1667-RELATED"/>
    <property type="match status" value="1"/>
</dbReference>
<dbReference type="PROSITE" id="PS52029">
    <property type="entry name" value="LD_TPASE"/>
    <property type="match status" value="1"/>
</dbReference>
<dbReference type="STRING" id="525897.Dbac_2592"/>
<dbReference type="KEGG" id="dba:Dbac_2592"/>
<dbReference type="InterPro" id="IPR005490">
    <property type="entry name" value="LD_TPept_cat_dom"/>
</dbReference>
<dbReference type="GO" id="GO:0009252">
    <property type="term" value="P:peptidoglycan biosynthetic process"/>
    <property type="evidence" value="ECO:0007669"/>
    <property type="project" value="UniProtKB-UniPathway"/>
</dbReference>
<dbReference type="PANTHER" id="PTHR41533:SF2">
    <property type="entry name" value="BLR7131 PROTEIN"/>
    <property type="match status" value="1"/>
</dbReference>
<evidence type="ECO:0000313" key="10">
    <source>
        <dbReference type="EMBL" id="ACU90669.1"/>
    </source>
</evidence>
<dbReference type="InterPro" id="IPR052905">
    <property type="entry name" value="LD-transpeptidase_YkuD-like"/>
</dbReference>
<dbReference type="CDD" id="cd16913">
    <property type="entry name" value="YkuD_like"/>
    <property type="match status" value="1"/>
</dbReference>
<keyword evidence="4 7" id="KW-0133">Cell shape</keyword>
<dbReference type="GO" id="GO:0016740">
    <property type="term" value="F:transferase activity"/>
    <property type="evidence" value="ECO:0007669"/>
    <property type="project" value="UniProtKB-KW"/>
</dbReference>
<feature type="domain" description="L,D-TPase catalytic" evidence="9">
    <location>
        <begin position="303"/>
        <end position="480"/>
    </location>
</feature>
<reference evidence="10 11" key="1">
    <citation type="journal article" date="2009" name="Stand. Genomic Sci.">
        <title>Complete genome sequence of Desulfomicrobium baculatum type strain (X).</title>
        <authorList>
            <person name="Copeland A."/>
            <person name="Spring S."/>
            <person name="Goker M."/>
            <person name="Schneider S."/>
            <person name="Lapidus A."/>
            <person name="Del Rio T.G."/>
            <person name="Tice H."/>
            <person name="Cheng J.F."/>
            <person name="Chen F."/>
            <person name="Nolan M."/>
            <person name="Bruce D."/>
            <person name="Goodwin L."/>
            <person name="Pitluck S."/>
            <person name="Ivanova N."/>
            <person name="Mavrommatis K."/>
            <person name="Ovchinnikova G."/>
            <person name="Pati A."/>
            <person name="Chen A."/>
            <person name="Palaniappan K."/>
            <person name="Land M."/>
            <person name="Hauser L."/>
            <person name="Chang Y.J."/>
            <person name="Jeffries C.C."/>
            <person name="Meincke L."/>
            <person name="Sims D."/>
            <person name="Brettin T."/>
            <person name="Detter J.C."/>
            <person name="Han C."/>
            <person name="Chain P."/>
            <person name="Bristow J."/>
            <person name="Eisen J.A."/>
            <person name="Markowitz V."/>
            <person name="Hugenholtz P."/>
            <person name="Kyrpides N.C."/>
            <person name="Klenk H.P."/>
            <person name="Lucas S."/>
        </authorList>
    </citation>
    <scope>NUCLEOTIDE SEQUENCE [LARGE SCALE GENOMIC DNA]</scope>
    <source>
        <strain evidence="11">DSM 4028 / VKM B-1378 / X</strain>
    </source>
</reference>
<keyword evidence="11" id="KW-1185">Reference proteome</keyword>
<dbReference type="InterPro" id="IPR002477">
    <property type="entry name" value="Peptidoglycan-bd-like"/>
</dbReference>
<evidence type="ECO:0000256" key="6">
    <source>
        <dbReference type="ARBA" id="ARBA00023316"/>
    </source>
</evidence>
<dbReference type="eggNOG" id="COG2989">
    <property type="taxonomic scope" value="Bacteria"/>
</dbReference>
<dbReference type="InterPro" id="IPR045380">
    <property type="entry name" value="LD_TPept_scaffold_dom"/>
</dbReference>